<evidence type="ECO:0000313" key="5">
    <source>
        <dbReference type="Proteomes" id="UP000006352"/>
    </source>
</evidence>
<protein>
    <recommendedName>
        <fullName evidence="3">UFSP1/2/DUB catalytic domain-containing protein</fullName>
    </recommendedName>
</protein>
<dbReference type="Proteomes" id="UP000006352">
    <property type="component" value="Unassembled WGS sequence"/>
</dbReference>
<proteinExistence type="predicted"/>
<sequence length="280" mass="31078">MHPGVRNLQSLIEEAWSKGFDEEGAEQLKRNLVGTGKYIGTAELYVAFTYRGIPARLADFDLNDGVEVLLNWVLQHFCMTDTPPVMLDEDLSSKASVIVTEKMPLIFQHDGHSRTIVGCERCADGSINLLIFDPSRYIPPNVRDAGLRYHATDLSGGTTSSQPVSLSNVLHEALHPVQTIKAHKRKADNTSTHESSKKHRGGSGSIDGLTNDVTRNGGLGPTTGRNEVQPDASKVLGIFRLNANKLKRKRQYQILYFPLTDPLTEIERRARRLVTSLKIH</sequence>
<organism evidence="4 5">
    <name type="scientific">Fibroporia radiculosa</name>
    <dbReference type="NCBI Taxonomy" id="599839"/>
    <lineage>
        <taxon>Eukaryota</taxon>
        <taxon>Fungi</taxon>
        <taxon>Dikarya</taxon>
        <taxon>Basidiomycota</taxon>
        <taxon>Agaricomycotina</taxon>
        <taxon>Agaricomycetes</taxon>
        <taxon>Polyporales</taxon>
        <taxon>Fibroporiaceae</taxon>
        <taxon>Fibroporia</taxon>
    </lineage>
</organism>
<dbReference type="Gene3D" id="3.90.70.130">
    <property type="match status" value="1"/>
</dbReference>
<accession>J4G8D8</accession>
<name>J4G8D8_9APHY</name>
<gene>
    <name evidence="4" type="ORF">FIBRA_05032</name>
</gene>
<evidence type="ECO:0000256" key="1">
    <source>
        <dbReference type="ARBA" id="ARBA00022801"/>
    </source>
</evidence>
<dbReference type="EMBL" id="HE797095">
    <property type="protein sequence ID" value="CCM02918.1"/>
    <property type="molecule type" value="Genomic_DNA"/>
</dbReference>
<dbReference type="Pfam" id="PF07910">
    <property type="entry name" value="Peptidase_C78"/>
    <property type="match status" value="1"/>
</dbReference>
<evidence type="ECO:0000256" key="2">
    <source>
        <dbReference type="SAM" id="MobiDB-lite"/>
    </source>
</evidence>
<dbReference type="HOGENOM" id="CLU_029795_0_0_1"/>
<dbReference type="InterPro" id="IPR012462">
    <property type="entry name" value="UFSP1/2_DUB_cat"/>
</dbReference>
<evidence type="ECO:0000259" key="3">
    <source>
        <dbReference type="Pfam" id="PF07910"/>
    </source>
</evidence>
<dbReference type="GeneID" id="24097829"/>
<feature type="region of interest" description="Disordered" evidence="2">
    <location>
        <begin position="180"/>
        <end position="229"/>
    </location>
</feature>
<feature type="domain" description="UFSP1/2/DUB catalytic" evidence="3">
    <location>
        <begin position="3"/>
        <end position="138"/>
    </location>
</feature>
<dbReference type="RefSeq" id="XP_012182201.1">
    <property type="nucleotide sequence ID" value="XM_012326811.1"/>
</dbReference>
<reference evidence="4 5" key="1">
    <citation type="journal article" date="2012" name="Appl. Environ. Microbiol.">
        <title>Short-read sequencing for genomic analysis of the brown rot fungus Fibroporia radiculosa.</title>
        <authorList>
            <person name="Tang J.D."/>
            <person name="Perkins A.D."/>
            <person name="Sonstegard T.S."/>
            <person name="Schroeder S.G."/>
            <person name="Burgess S.C."/>
            <person name="Diehl S.V."/>
        </authorList>
    </citation>
    <scope>NUCLEOTIDE SEQUENCE [LARGE SCALE GENOMIC DNA]</scope>
    <source>
        <strain evidence="4 5">TFFH 294</strain>
    </source>
</reference>
<keyword evidence="1" id="KW-0378">Hydrolase</keyword>
<evidence type="ECO:0000313" key="4">
    <source>
        <dbReference type="EMBL" id="CCM02918.1"/>
    </source>
</evidence>
<dbReference type="STRING" id="599839.J4G8D8"/>
<dbReference type="GO" id="GO:0016787">
    <property type="term" value="F:hydrolase activity"/>
    <property type="evidence" value="ECO:0007669"/>
    <property type="project" value="UniProtKB-KW"/>
</dbReference>
<dbReference type="OrthoDB" id="288987at2759"/>
<keyword evidence="5" id="KW-1185">Reference proteome</keyword>
<dbReference type="AlphaFoldDB" id="J4G8D8"/>
<dbReference type="InParanoid" id="J4G8D8"/>